<accession>A0A1I6PW47</accession>
<dbReference type="OrthoDB" id="9805563at2"/>
<evidence type="ECO:0000256" key="5">
    <source>
        <dbReference type="ARBA" id="ARBA00022692"/>
    </source>
</evidence>
<dbReference type="Pfam" id="PF03547">
    <property type="entry name" value="Mem_trans"/>
    <property type="match status" value="1"/>
</dbReference>
<proteinExistence type="inferred from homology"/>
<keyword evidence="7 8" id="KW-0472">Membrane</keyword>
<evidence type="ECO:0000256" key="8">
    <source>
        <dbReference type="SAM" id="Phobius"/>
    </source>
</evidence>
<dbReference type="GO" id="GO:0055085">
    <property type="term" value="P:transmembrane transport"/>
    <property type="evidence" value="ECO:0007669"/>
    <property type="project" value="InterPro"/>
</dbReference>
<evidence type="ECO:0000313" key="10">
    <source>
        <dbReference type="Proteomes" id="UP000198788"/>
    </source>
</evidence>
<feature type="transmembrane region" description="Helical" evidence="8">
    <location>
        <begin position="194"/>
        <end position="216"/>
    </location>
</feature>
<keyword evidence="3" id="KW-0813">Transport</keyword>
<evidence type="ECO:0000256" key="4">
    <source>
        <dbReference type="ARBA" id="ARBA00022475"/>
    </source>
</evidence>
<keyword evidence="10" id="KW-1185">Reference proteome</keyword>
<evidence type="ECO:0008006" key="11">
    <source>
        <dbReference type="Google" id="ProtNLM"/>
    </source>
</evidence>
<feature type="transmembrane region" description="Helical" evidence="8">
    <location>
        <begin position="166"/>
        <end position="182"/>
    </location>
</feature>
<dbReference type="RefSeq" id="WP_092308069.1">
    <property type="nucleotide sequence ID" value="NZ_FOZV01000002.1"/>
</dbReference>
<keyword evidence="5 8" id="KW-0812">Transmembrane</keyword>
<evidence type="ECO:0000256" key="1">
    <source>
        <dbReference type="ARBA" id="ARBA00004651"/>
    </source>
</evidence>
<comment type="subcellular location">
    <subcellularLocation>
        <location evidence="1">Cell membrane</location>
        <topology evidence="1">Multi-pass membrane protein</topology>
    </subcellularLocation>
</comment>
<dbReference type="PANTHER" id="PTHR36838:SF4">
    <property type="entry name" value="AUXIN EFFLUX CARRIER FAMILY PROTEIN"/>
    <property type="match status" value="1"/>
</dbReference>
<evidence type="ECO:0000256" key="3">
    <source>
        <dbReference type="ARBA" id="ARBA00022448"/>
    </source>
</evidence>
<dbReference type="EMBL" id="FOZV01000002">
    <property type="protein sequence ID" value="SFS44457.1"/>
    <property type="molecule type" value="Genomic_DNA"/>
</dbReference>
<feature type="transmembrane region" description="Helical" evidence="8">
    <location>
        <begin position="102"/>
        <end position="120"/>
    </location>
</feature>
<evidence type="ECO:0000256" key="7">
    <source>
        <dbReference type="ARBA" id="ARBA00023136"/>
    </source>
</evidence>
<dbReference type="PANTHER" id="PTHR36838">
    <property type="entry name" value="AUXIN EFFLUX CARRIER FAMILY PROTEIN"/>
    <property type="match status" value="1"/>
</dbReference>
<sequence>MNGLLAGIVPVFAMIALGWGLKQVRFLADDGWRAVERLTYFVFYPAFLVPAVWGADFSAGTAGPVALSTIGVSLLVVALTILAKPALRLPDPSFTSVFQGVVRWNGFVFLPVATAVFGPAGLGTAAVAFGVLAPALNVMCVLALARWGAGQGGGWRLALHSLGRNPIIWACAIGAVLNLAGLPTHPMLDGVFELMGPGAIALGLITAGAGLSFRYAAARPVTIATVAAIKLLVLPVAMFWLCGWLGGDRTAQGVALLAGAAPGAAASYVLARQMGGDAPLVAGVVAFTTVASAATIPLLLGLFGYI</sequence>
<dbReference type="STRING" id="871741.SAMN05192570_1340"/>
<organism evidence="9 10">
    <name type="scientific">Brevundimonas viscosa</name>
    <dbReference type="NCBI Taxonomy" id="871741"/>
    <lineage>
        <taxon>Bacteria</taxon>
        <taxon>Pseudomonadati</taxon>
        <taxon>Pseudomonadota</taxon>
        <taxon>Alphaproteobacteria</taxon>
        <taxon>Caulobacterales</taxon>
        <taxon>Caulobacteraceae</taxon>
        <taxon>Brevundimonas</taxon>
    </lineage>
</organism>
<protein>
    <recommendedName>
        <fullName evidence="11">AEC family transporter</fullName>
    </recommendedName>
</protein>
<comment type="similarity">
    <text evidence="2">Belongs to the auxin efflux carrier (TC 2.A.69) family.</text>
</comment>
<dbReference type="GO" id="GO:0005886">
    <property type="term" value="C:plasma membrane"/>
    <property type="evidence" value="ECO:0007669"/>
    <property type="project" value="UniProtKB-SubCell"/>
</dbReference>
<dbReference type="InterPro" id="IPR004776">
    <property type="entry name" value="Mem_transp_PIN-like"/>
</dbReference>
<feature type="transmembrane region" description="Helical" evidence="8">
    <location>
        <begin position="126"/>
        <end position="145"/>
    </location>
</feature>
<feature type="transmembrane region" description="Helical" evidence="8">
    <location>
        <begin position="253"/>
        <end position="271"/>
    </location>
</feature>
<evidence type="ECO:0000313" key="9">
    <source>
        <dbReference type="EMBL" id="SFS44457.1"/>
    </source>
</evidence>
<dbReference type="AlphaFoldDB" id="A0A1I6PW47"/>
<dbReference type="Gene3D" id="1.20.1530.20">
    <property type="match status" value="1"/>
</dbReference>
<evidence type="ECO:0000256" key="6">
    <source>
        <dbReference type="ARBA" id="ARBA00022989"/>
    </source>
</evidence>
<name>A0A1I6PW47_9CAUL</name>
<keyword evidence="6 8" id="KW-1133">Transmembrane helix</keyword>
<dbReference type="Proteomes" id="UP000198788">
    <property type="component" value="Unassembled WGS sequence"/>
</dbReference>
<dbReference type="InterPro" id="IPR038770">
    <property type="entry name" value="Na+/solute_symporter_sf"/>
</dbReference>
<reference evidence="10" key="1">
    <citation type="submission" date="2016-10" db="EMBL/GenBank/DDBJ databases">
        <authorList>
            <person name="Varghese N."/>
            <person name="Submissions S."/>
        </authorList>
    </citation>
    <scope>NUCLEOTIDE SEQUENCE [LARGE SCALE GENOMIC DNA]</scope>
    <source>
        <strain evidence="10">CGMCC 1.10683</strain>
    </source>
</reference>
<keyword evidence="4" id="KW-1003">Cell membrane</keyword>
<feature type="transmembrane region" description="Helical" evidence="8">
    <location>
        <begin position="228"/>
        <end position="247"/>
    </location>
</feature>
<feature type="transmembrane region" description="Helical" evidence="8">
    <location>
        <begin position="61"/>
        <end position="82"/>
    </location>
</feature>
<feature type="transmembrane region" description="Helical" evidence="8">
    <location>
        <begin position="278"/>
        <end position="305"/>
    </location>
</feature>
<evidence type="ECO:0000256" key="2">
    <source>
        <dbReference type="ARBA" id="ARBA00010145"/>
    </source>
</evidence>
<feature type="transmembrane region" description="Helical" evidence="8">
    <location>
        <begin position="38"/>
        <end position="55"/>
    </location>
</feature>
<gene>
    <name evidence="9" type="ORF">SAMN05192570_1340</name>
</gene>
<feature type="transmembrane region" description="Helical" evidence="8">
    <location>
        <begin position="6"/>
        <end position="26"/>
    </location>
</feature>